<gene>
    <name evidence="2" type="ORF">K443DRAFT_637929</name>
</gene>
<dbReference type="STRING" id="1095629.A0A0C9Y6T8"/>
<evidence type="ECO:0000313" key="2">
    <source>
        <dbReference type="EMBL" id="KIK05917.1"/>
    </source>
</evidence>
<organism evidence="2 3">
    <name type="scientific">Laccaria amethystina LaAM-08-1</name>
    <dbReference type="NCBI Taxonomy" id="1095629"/>
    <lineage>
        <taxon>Eukaryota</taxon>
        <taxon>Fungi</taxon>
        <taxon>Dikarya</taxon>
        <taxon>Basidiomycota</taxon>
        <taxon>Agaricomycotina</taxon>
        <taxon>Agaricomycetes</taxon>
        <taxon>Agaricomycetidae</taxon>
        <taxon>Agaricales</taxon>
        <taxon>Agaricineae</taxon>
        <taxon>Hydnangiaceae</taxon>
        <taxon>Laccaria</taxon>
    </lineage>
</organism>
<dbReference type="Pfam" id="PF18759">
    <property type="entry name" value="Plavaka"/>
    <property type="match status" value="1"/>
</dbReference>
<feature type="region of interest" description="Disordered" evidence="1">
    <location>
        <begin position="416"/>
        <end position="441"/>
    </location>
</feature>
<evidence type="ECO:0000313" key="3">
    <source>
        <dbReference type="Proteomes" id="UP000054477"/>
    </source>
</evidence>
<reference evidence="3" key="2">
    <citation type="submission" date="2015-01" db="EMBL/GenBank/DDBJ databases">
        <title>Evolutionary Origins and Diversification of the Mycorrhizal Mutualists.</title>
        <authorList>
            <consortium name="DOE Joint Genome Institute"/>
            <consortium name="Mycorrhizal Genomics Consortium"/>
            <person name="Kohler A."/>
            <person name="Kuo A."/>
            <person name="Nagy L.G."/>
            <person name="Floudas D."/>
            <person name="Copeland A."/>
            <person name="Barry K.W."/>
            <person name="Cichocki N."/>
            <person name="Veneault-Fourrey C."/>
            <person name="LaButti K."/>
            <person name="Lindquist E.A."/>
            <person name="Lipzen A."/>
            <person name="Lundell T."/>
            <person name="Morin E."/>
            <person name="Murat C."/>
            <person name="Riley R."/>
            <person name="Ohm R."/>
            <person name="Sun H."/>
            <person name="Tunlid A."/>
            <person name="Henrissat B."/>
            <person name="Grigoriev I.V."/>
            <person name="Hibbett D.S."/>
            <person name="Martin F."/>
        </authorList>
    </citation>
    <scope>NUCLEOTIDE SEQUENCE [LARGE SCALE GENOMIC DNA]</scope>
    <source>
        <strain evidence="3">LaAM-08-1</strain>
    </source>
</reference>
<name>A0A0C9Y6T8_9AGAR</name>
<evidence type="ECO:0000256" key="1">
    <source>
        <dbReference type="SAM" id="MobiDB-lite"/>
    </source>
</evidence>
<dbReference type="OrthoDB" id="2418900at2759"/>
<dbReference type="EMBL" id="KN838556">
    <property type="protein sequence ID" value="KIK05917.1"/>
    <property type="molecule type" value="Genomic_DNA"/>
</dbReference>
<keyword evidence="3" id="KW-1185">Reference proteome</keyword>
<feature type="compositionally biased region" description="Acidic residues" evidence="1">
    <location>
        <begin position="422"/>
        <end position="437"/>
    </location>
</feature>
<protein>
    <submittedName>
        <fullName evidence="2">Uncharacterized protein</fullName>
    </submittedName>
</protein>
<proteinExistence type="predicted"/>
<dbReference type="InterPro" id="IPR041078">
    <property type="entry name" value="Plavaka"/>
</dbReference>
<sequence length="589" mass="66827">MGNLAFKGKQGYTPQKVYKNANGTNHEYGEMWTADWWWNLQKKLPDGITICPVIILSDKMSLSQFSGDKQAWPVYLSIGNIGKETHHQPTSCAMVLISYIPVCKLECFSKKSQSAQGYQLFHKCMWALLKPLIDAGKNSIDMDCADGFICTIYPILAAYITDYPKQCLIVCCKESTCPRCLVNPKEHGARLFSILWDHDMTLCVLEEKAQGENPVEFKVHSLCAINPFWKDLPHCDIFSGITPDLLHQLHKDLCYFKKGILLTTQWTGTEHKNMEKVFLSVLAGATDPAILCAVRVVLNFIYYAHFETHCDKSLAQLDLAWLTFHNNKHIFEELGIRKHFNISKLHNIKHYIDVICSHGTADGFNTEGSEHLHIDLAKMGQHIKQMTTWLQRQEAVQRFCVYLQWALPGYTTNISTTNGIGDEGDGEGEEEEEEEEDFSHSPLSGVTMMSIITDFGAPNFIHHLSTFIDLNQPVGTKHPTPRSTFEVYKQVQFSLPLVLEVLSKPAINTVQAVKSMPCAVTSHGIMESSPEGPLSRLCVAQVRLIFRLPPEFNHYPHPLTYVHWYKPFCSLPHPDMLMFETSLSPHNHQ</sequence>
<dbReference type="HOGENOM" id="CLU_006344_4_2_1"/>
<dbReference type="Proteomes" id="UP000054477">
    <property type="component" value="Unassembled WGS sequence"/>
</dbReference>
<dbReference type="AlphaFoldDB" id="A0A0C9Y6T8"/>
<reference evidence="2 3" key="1">
    <citation type="submission" date="2014-04" db="EMBL/GenBank/DDBJ databases">
        <authorList>
            <consortium name="DOE Joint Genome Institute"/>
            <person name="Kuo A."/>
            <person name="Kohler A."/>
            <person name="Nagy L.G."/>
            <person name="Floudas D."/>
            <person name="Copeland A."/>
            <person name="Barry K.W."/>
            <person name="Cichocki N."/>
            <person name="Veneault-Fourrey C."/>
            <person name="LaButti K."/>
            <person name="Lindquist E.A."/>
            <person name="Lipzen A."/>
            <person name="Lundell T."/>
            <person name="Morin E."/>
            <person name="Murat C."/>
            <person name="Sun H."/>
            <person name="Tunlid A."/>
            <person name="Henrissat B."/>
            <person name="Grigoriev I.V."/>
            <person name="Hibbett D.S."/>
            <person name="Martin F."/>
            <person name="Nordberg H.P."/>
            <person name="Cantor M.N."/>
            <person name="Hua S.X."/>
        </authorList>
    </citation>
    <scope>NUCLEOTIDE SEQUENCE [LARGE SCALE GENOMIC DNA]</scope>
    <source>
        <strain evidence="2 3">LaAM-08-1</strain>
    </source>
</reference>
<accession>A0A0C9Y6T8</accession>